<dbReference type="InterPro" id="IPR005110">
    <property type="entry name" value="MoeA_linker/N"/>
</dbReference>
<proteinExistence type="inferred from homology"/>
<keyword evidence="6" id="KW-0500">Molybdenum</keyword>
<keyword evidence="6" id="KW-0460">Magnesium</keyword>
<sequence>MISFDEAVAVLAEVARPLGSERIPLAKAHGRVLAEPVTAALDSPRRDVSAMDGYAVASAELANLPTRLRVAKAVFAGDNTIPRLTAGECARIFTGGAVPDGADRVVVQEAVGRDGDWAIFNAPLSPATHIRKQGFDFRTGDTLLEAGDRLHARALVSAAAADQAEVSVFRRPRFAILGTGDELAEPGSARASGGTIPDSISLAVEALGRDWGGECLGRRLAPDQLAELQRLGGELLQGVDLLVVTGGASVGERDFAKTMFGPEGLDLLFSKVAIKPGKPAWLGRASGRLVLGLPGNPTSAMVTARLFLAPLLAGLGGRDSAAALDFRSALLDQPVAAEGDRESFVRARWVGERVAAIGNQDSGVQGALASADLLIRRPAASAAAQSGDKVSVLPF</sequence>
<dbReference type="SMART" id="SM00852">
    <property type="entry name" value="MoCF_biosynth"/>
    <property type="match status" value="1"/>
</dbReference>
<evidence type="ECO:0000256" key="6">
    <source>
        <dbReference type="RuleBase" id="RU365090"/>
    </source>
</evidence>
<keyword evidence="9" id="KW-1185">Reference proteome</keyword>
<comment type="similarity">
    <text evidence="3 6">Belongs to the MoeA family.</text>
</comment>
<dbReference type="EC" id="2.10.1.1" evidence="6"/>
<dbReference type="PANTHER" id="PTHR10192:SF5">
    <property type="entry name" value="GEPHYRIN"/>
    <property type="match status" value="1"/>
</dbReference>
<dbReference type="InterPro" id="IPR036688">
    <property type="entry name" value="MoeA_C_domain_IV_sf"/>
</dbReference>
<keyword evidence="4 6" id="KW-0501">Molybdenum cofactor biosynthesis</keyword>
<dbReference type="PANTHER" id="PTHR10192">
    <property type="entry name" value="MOLYBDOPTERIN BIOSYNTHESIS PROTEIN"/>
    <property type="match status" value="1"/>
</dbReference>
<evidence type="ECO:0000313" key="9">
    <source>
        <dbReference type="Proteomes" id="UP000503222"/>
    </source>
</evidence>
<feature type="domain" description="MoaB/Mog" evidence="7">
    <location>
        <begin position="175"/>
        <end position="314"/>
    </location>
</feature>
<evidence type="ECO:0000256" key="3">
    <source>
        <dbReference type="ARBA" id="ARBA00010763"/>
    </source>
</evidence>
<dbReference type="Pfam" id="PF03454">
    <property type="entry name" value="MoeA_C"/>
    <property type="match status" value="1"/>
</dbReference>
<dbReference type="Proteomes" id="UP000503222">
    <property type="component" value="Chromosome"/>
</dbReference>
<dbReference type="InterPro" id="IPR005111">
    <property type="entry name" value="MoeA_C_domain_IV"/>
</dbReference>
<dbReference type="Gene3D" id="3.90.105.10">
    <property type="entry name" value="Molybdopterin biosynthesis moea protein, domain 2"/>
    <property type="match status" value="1"/>
</dbReference>
<dbReference type="SUPFAM" id="SSF63867">
    <property type="entry name" value="MoeA C-terminal domain-like"/>
    <property type="match status" value="1"/>
</dbReference>
<dbReference type="EMBL" id="CP049869">
    <property type="protein sequence ID" value="QIK79512.1"/>
    <property type="molecule type" value="Genomic_DNA"/>
</dbReference>
<comment type="function">
    <text evidence="1 6">Catalyzes the insertion of molybdate into adenylated molybdopterin with the concomitant release of AMP.</text>
</comment>
<dbReference type="CDD" id="cd00887">
    <property type="entry name" value="MoeA"/>
    <property type="match status" value="1"/>
</dbReference>
<dbReference type="Gene3D" id="2.40.340.10">
    <property type="entry name" value="MoeA, C-terminal, domain IV"/>
    <property type="match status" value="1"/>
</dbReference>
<evidence type="ECO:0000313" key="8">
    <source>
        <dbReference type="EMBL" id="QIK79512.1"/>
    </source>
</evidence>
<dbReference type="Gene3D" id="2.170.190.11">
    <property type="entry name" value="Molybdopterin biosynthesis moea protein, domain 3"/>
    <property type="match status" value="1"/>
</dbReference>
<evidence type="ECO:0000256" key="2">
    <source>
        <dbReference type="ARBA" id="ARBA00005046"/>
    </source>
</evidence>
<reference evidence="8 9" key="1">
    <citation type="submission" date="2020-03" db="EMBL/GenBank/DDBJ databases">
        <title>Sphingomonas sp. nov., isolated from fish.</title>
        <authorList>
            <person name="Hyun D.-W."/>
            <person name="Bae J.-W."/>
        </authorList>
    </citation>
    <scope>NUCLEOTIDE SEQUENCE [LARGE SCALE GENOMIC DNA]</scope>
    <source>
        <strain evidence="8 9">HDW15B</strain>
    </source>
</reference>
<dbReference type="UniPathway" id="UPA00344"/>
<accession>A0A6G7YS02</accession>
<dbReference type="SUPFAM" id="SSF53218">
    <property type="entry name" value="Molybdenum cofactor biosynthesis proteins"/>
    <property type="match status" value="1"/>
</dbReference>
<dbReference type="GO" id="GO:0046872">
    <property type="term" value="F:metal ion binding"/>
    <property type="evidence" value="ECO:0007669"/>
    <property type="project" value="UniProtKB-UniRule"/>
</dbReference>
<dbReference type="GO" id="GO:0061599">
    <property type="term" value="F:molybdopterin molybdotransferase activity"/>
    <property type="evidence" value="ECO:0007669"/>
    <property type="project" value="UniProtKB-UniRule"/>
</dbReference>
<dbReference type="Gene3D" id="3.40.980.10">
    <property type="entry name" value="MoaB/Mog-like domain"/>
    <property type="match status" value="1"/>
</dbReference>
<dbReference type="InterPro" id="IPR038987">
    <property type="entry name" value="MoeA-like"/>
</dbReference>
<evidence type="ECO:0000256" key="4">
    <source>
        <dbReference type="ARBA" id="ARBA00023150"/>
    </source>
</evidence>
<dbReference type="AlphaFoldDB" id="A0A6G7YS02"/>
<comment type="pathway">
    <text evidence="2 6">Cofactor biosynthesis; molybdopterin biosynthesis.</text>
</comment>
<dbReference type="Pfam" id="PF00994">
    <property type="entry name" value="MoCF_biosynth"/>
    <property type="match status" value="1"/>
</dbReference>
<evidence type="ECO:0000259" key="7">
    <source>
        <dbReference type="SMART" id="SM00852"/>
    </source>
</evidence>
<keyword evidence="6 8" id="KW-0808">Transferase</keyword>
<dbReference type="RefSeq" id="WP_166411899.1">
    <property type="nucleotide sequence ID" value="NZ_CP049869.1"/>
</dbReference>
<protein>
    <recommendedName>
        <fullName evidence="6">Molybdopterin molybdenumtransferase</fullName>
        <ecNumber evidence="6">2.10.1.1</ecNumber>
    </recommendedName>
</protein>
<comment type="cofactor">
    <cofactor evidence="6">
        <name>Mg(2+)</name>
        <dbReference type="ChEBI" id="CHEBI:18420"/>
    </cofactor>
</comment>
<dbReference type="SUPFAM" id="SSF63882">
    <property type="entry name" value="MoeA N-terminal region -like"/>
    <property type="match status" value="1"/>
</dbReference>
<dbReference type="InterPro" id="IPR001453">
    <property type="entry name" value="MoaB/Mog_dom"/>
</dbReference>
<dbReference type="GO" id="GO:0005829">
    <property type="term" value="C:cytosol"/>
    <property type="evidence" value="ECO:0007669"/>
    <property type="project" value="TreeGrafter"/>
</dbReference>
<keyword evidence="6" id="KW-0479">Metal-binding</keyword>
<name>A0A6G7YS02_9SPHN</name>
<evidence type="ECO:0000256" key="1">
    <source>
        <dbReference type="ARBA" id="ARBA00002901"/>
    </source>
</evidence>
<dbReference type="GO" id="GO:0006777">
    <property type="term" value="P:Mo-molybdopterin cofactor biosynthetic process"/>
    <property type="evidence" value="ECO:0007669"/>
    <property type="project" value="UniProtKB-UniRule"/>
</dbReference>
<evidence type="ECO:0000256" key="5">
    <source>
        <dbReference type="ARBA" id="ARBA00047317"/>
    </source>
</evidence>
<comment type="catalytic activity">
    <reaction evidence="5">
        <text>adenylyl-molybdopterin + molybdate = Mo-molybdopterin + AMP + H(+)</text>
        <dbReference type="Rhea" id="RHEA:35047"/>
        <dbReference type="ChEBI" id="CHEBI:15378"/>
        <dbReference type="ChEBI" id="CHEBI:36264"/>
        <dbReference type="ChEBI" id="CHEBI:62727"/>
        <dbReference type="ChEBI" id="CHEBI:71302"/>
        <dbReference type="ChEBI" id="CHEBI:456215"/>
        <dbReference type="EC" id="2.10.1.1"/>
    </reaction>
</comment>
<dbReference type="Pfam" id="PF03453">
    <property type="entry name" value="MoeA_N"/>
    <property type="match status" value="1"/>
</dbReference>
<gene>
    <name evidence="8" type="ORF">G7077_11940</name>
</gene>
<dbReference type="InterPro" id="IPR036135">
    <property type="entry name" value="MoeA_linker/N_sf"/>
</dbReference>
<dbReference type="KEGG" id="spii:G7077_11940"/>
<organism evidence="8 9">
    <name type="scientific">Sphingomonas piscis</name>
    <dbReference type="NCBI Taxonomy" id="2714943"/>
    <lineage>
        <taxon>Bacteria</taxon>
        <taxon>Pseudomonadati</taxon>
        <taxon>Pseudomonadota</taxon>
        <taxon>Alphaproteobacteria</taxon>
        <taxon>Sphingomonadales</taxon>
        <taxon>Sphingomonadaceae</taxon>
        <taxon>Sphingomonas</taxon>
    </lineage>
</organism>
<dbReference type="InterPro" id="IPR036425">
    <property type="entry name" value="MoaB/Mog-like_dom_sf"/>
</dbReference>